<evidence type="ECO:0000256" key="1">
    <source>
        <dbReference type="SAM" id="MobiDB-lite"/>
    </source>
</evidence>
<reference evidence="2" key="1">
    <citation type="submission" date="2021-04" db="EMBL/GenBank/DDBJ databases">
        <authorList>
            <person name="Chebbi M.A.C M."/>
        </authorList>
    </citation>
    <scope>NUCLEOTIDE SEQUENCE</scope>
</reference>
<accession>A0A8J2HQL3</accession>
<organism evidence="2 3">
    <name type="scientific">Cotesia congregata</name>
    <name type="common">Parasitoid wasp</name>
    <name type="synonym">Apanteles congregatus</name>
    <dbReference type="NCBI Taxonomy" id="51543"/>
    <lineage>
        <taxon>Eukaryota</taxon>
        <taxon>Metazoa</taxon>
        <taxon>Ecdysozoa</taxon>
        <taxon>Arthropoda</taxon>
        <taxon>Hexapoda</taxon>
        <taxon>Insecta</taxon>
        <taxon>Pterygota</taxon>
        <taxon>Neoptera</taxon>
        <taxon>Endopterygota</taxon>
        <taxon>Hymenoptera</taxon>
        <taxon>Apocrita</taxon>
        <taxon>Ichneumonoidea</taxon>
        <taxon>Braconidae</taxon>
        <taxon>Microgastrinae</taxon>
        <taxon>Cotesia</taxon>
    </lineage>
</organism>
<evidence type="ECO:0000313" key="3">
    <source>
        <dbReference type="Proteomes" id="UP000786811"/>
    </source>
</evidence>
<comment type="caution">
    <text evidence="2">The sequence shown here is derived from an EMBL/GenBank/DDBJ whole genome shotgun (WGS) entry which is preliminary data.</text>
</comment>
<evidence type="ECO:0000313" key="2">
    <source>
        <dbReference type="EMBL" id="CAG5109067.1"/>
    </source>
</evidence>
<feature type="compositionally biased region" description="Polar residues" evidence="1">
    <location>
        <begin position="85"/>
        <end position="103"/>
    </location>
</feature>
<dbReference type="EMBL" id="CAJNRD030001124">
    <property type="protein sequence ID" value="CAG5109067.1"/>
    <property type="molecule type" value="Genomic_DNA"/>
</dbReference>
<feature type="compositionally biased region" description="Low complexity" evidence="1">
    <location>
        <begin position="104"/>
        <end position="116"/>
    </location>
</feature>
<feature type="region of interest" description="Disordered" evidence="1">
    <location>
        <begin position="1"/>
        <end position="120"/>
    </location>
</feature>
<proteinExistence type="predicted"/>
<dbReference type="Proteomes" id="UP000786811">
    <property type="component" value="Unassembled WGS sequence"/>
</dbReference>
<gene>
    <name evidence="2" type="ORF">HICCMSTLAB_LOCUS13703</name>
</gene>
<sequence>MLIAWSKPGDAQHSSPTSRRPGSQQNSSNGQSFGPQSQPNYSSGQSFGPQVQPNSPEQSFGPTIQLNPSSGQSFGPKFPVPTPNPQSSGPSTFPGSFDINSFNRPQSPSTSRPQSPDVTKFNQFSSYEEPFGSQFRKCPRSDIMRKWVIRVLNVI</sequence>
<keyword evidence="3" id="KW-1185">Reference proteome</keyword>
<dbReference type="AlphaFoldDB" id="A0A8J2HQL3"/>
<feature type="compositionally biased region" description="Polar residues" evidence="1">
    <location>
        <begin position="40"/>
        <end position="73"/>
    </location>
</feature>
<protein>
    <submittedName>
        <fullName evidence="2">Uncharacterized protein</fullName>
    </submittedName>
</protein>
<name>A0A8J2HQL3_COTCN</name>
<feature type="compositionally biased region" description="Low complexity" evidence="1">
    <location>
        <begin position="21"/>
        <end position="39"/>
    </location>
</feature>